<evidence type="ECO:0008006" key="3">
    <source>
        <dbReference type="Google" id="ProtNLM"/>
    </source>
</evidence>
<evidence type="ECO:0000313" key="1">
    <source>
        <dbReference type="EMBL" id="SIT00084.1"/>
    </source>
</evidence>
<organism evidence="1 2">
    <name type="scientific">Kaistella chaponensis</name>
    <dbReference type="NCBI Taxonomy" id="713588"/>
    <lineage>
        <taxon>Bacteria</taxon>
        <taxon>Pseudomonadati</taxon>
        <taxon>Bacteroidota</taxon>
        <taxon>Flavobacteriia</taxon>
        <taxon>Flavobacteriales</taxon>
        <taxon>Weeksellaceae</taxon>
        <taxon>Chryseobacterium group</taxon>
        <taxon>Kaistella</taxon>
    </lineage>
</organism>
<dbReference type="EMBL" id="FTOI01000016">
    <property type="protein sequence ID" value="SIT00084.1"/>
    <property type="molecule type" value="Genomic_DNA"/>
</dbReference>
<sequence>MEVIIVYKDEFEYQINELIDILIERKYFAFKDSAVNYTNKIYDFIENKINFLISKKSPKKFEKYGKKYLRYKANNQTFWYIFFDQKEGKFLVNYILNNHSQDFPELL</sequence>
<keyword evidence="2" id="KW-1185">Reference proteome</keyword>
<accession>A0A1N7NP20</accession>
<dbReference type="OrthoDB" id="771059at2"/>
<proteinExistence type="predicted"/>
<dbReference type="AlphaFoldDB" id="A0A1N7NP20"/>
<dbReference type="STRING" id="713588.SAMN05421789_11613"/>
<dbReference type="Proteomes" id="UP000185839">
    <property type="component" value="Unassembled WGS sequence"/>
</dbReference>
<gene>
    <name evidence="1" type="ORF">SAMN05421789_11613</name>
</gene>
<dbReference type="RefSeq" id="WP_084566527.1">
    <property type="nucleotide sequence ID" value="NZ_DAOOBN010000034.1"/>
</dbReference>
<protein>
    <recommendedName>
        <fullName evidence="3">Type II toxin-antitoxin system RelE/ParE family toxin</fullName>
    </recommendedName>
</protein>
<reference evidence="2" key="1">
    <citation type="submission" date="2017-01" db="EMBL/GenBank/DDBJ databases">
        <authorList>
            <person name="Varghese N."/>
            <person name="Submissions S."/>
        </authorList>
    </citation>
    <scope>NUCLEOTIDE SEQUENCE [LARGE SCALE GENOMIC DNA]</scope>
    <source>
        <strain evidence="2">DSM 23145</strain>
    </source>
</reference>
<evidence type="ECO:0000313" key="2">
    <source>
        <dbReference type="Proteomes" id="UP000185839"/>
    </source>
</evidence>
<name>A0A1N7NP20_9FLAO</name>